<dbReference type="AlphaFoldDB" id="A0A6P7HZK7"/>
<reference evidence="3" key="1">
    <citation type="submission" date="2025-08" db="UniProtKB">
        <authorList>
            <consortium name="RefSeq"/>
        </authorList>
    </citation>
    <scope>IDENTIFICATION</scope>
</reference>
<dbReference type="InParanoid" id="A0A6P7HZK7"/>
<dbReference type="RefSeq" id="XP_028261120.1">
    <property type="nucleotide sequence ID" value="XM_028405319.1"/>
</dbReference>
<dbReference type="GO" id="GO:0005737">
    <property type="term" value="C:cytoplasm"/>
    <property type="evidence" value="ECO:0007669"/>
    <property type="project" value="TreeGrafter"/>
</dbReference>
<accession>A0A6P7HZK7</accession>
<dbReference type="Proteomes" id="UP000515145">
    <property type="component" value="Chromosome 5"/>
</dbReference>
<gene>
    <name evidence="3" type="primary">LOC114435560</name>
</gene>
<dbReference type="OrthoDB" id="2337140at2759"/>
<evidence type="ECO:0000313" key="3">
    <source>
        <dbReference type="RefSeq" id="XP_028261120.1"/>
    </source>
</evidence>
<evidence type="ECO:0000313" key="2">
    <source>
        <dbReference type="Proteomes" id="UP000515145"/>
    </source>
</evidence>
<keyword evidence="2" id="KW-1185">Reference proteome</keyword>
<evidence type="ECO:0000256" key="1">
    <source>
        <dbReference type="SAM" id="MobiDB-lite"/>
    </source>
</evidence>
<dbReference type="InterPro" id="IPR011990">
    <property type="entry name" value="TPR-like_helical_dom_sf"/>
</dbReference>
<feature type="region of interest" description="Disordered" evidence="1">
    <location>
        <begin position="910"/>
        <end position="929"/>
    </location>
</feature>
<name>A0A6P7HZK7_9TELE</name>
<proteinExistence type="predicted"/>
<dbReference type="PANTHER" id="PTHR16155">
    <property type="entry name" value="DED DOMAIN-CONTAINING PROTEIN"/>
    <property type="match status" value="1"/>
</dbReference>
<organism evidence="2 3">
    <name type="scientific">Parambassis ranga</name>
    <name type="common">Indian glassy fish</name>
    <dbReference type="NCBI Taxonomy" id="210632"/>
    <lineage>
        <taxon>Eukaryota</taxon>
        <taxon>Metazoa</taxon>
        <taxon>Chordata</taxon>
        <taxon>Craniata</taxon>
        <taxon>Vertebrata</taxon>
        <taxon>Euteleostomi</taxon>
        <taxon>Actinopterygii</taxon>
        <taxon>Neopterygii</taxon>
        <taxon>Teleostei</taxon>
        <taxon>Neoteleostei</taxon>
        <taxon>Acanthomorphata</taxon>
        <taxon>Ovalentaria</taxon>
        <taxon>Ambassidae</taxon>
        <taxon>Parambassis</taxon>
    </lineage>
</organism>
<sequence length="929" mass="106497">MANGLALSTAKGAQIYVDGTFIDSLSLLYVLHPNQCEGSDANLTEQIDEENFYRGAPPSWLNFHMSEQVQSHGSGAPIVKRDGYETLKELIQKKRKLPGISTVKLFHQSGCGGTTLAMQVLWDLRKTFRCAVLTGSTSDTASVANQVVDLFTAGSRDYQNTVLLLVEEDQKLENLPESILEEIANQNIVTHMPPLILLSCIRKSDHVIQQMEEALMGDEQTYVIMKKTLSDREMKEFNLKNEELRKRYGDKCQQFHGFNILRTNFSQNYIEKACEMFRQIKKSKRPLKNQLVAFLSLLSAYVPGSYLLESQCLKFLRTEDSTHANRSLEEQMKPFSPFIVTFQQNNRYQKRVRMAHPVIAQRCTDVMTDAGVTRSDTARNFLTWVCEEEVPPYLLSFIKDMLTKRGEKESPINNTEAEQEKFSRLILDIQNKEGGVQSASVLKVASKNFGKNPFFPQALARFFYLELKEYNQAERWAKTAKKRDPQNSFVADTLGQVYKNQLNNTSNRNPREILKLAKKATDAFNHEQELSEKEQGDNMREEGMVKVSSFFNCRGQFGYLQVCNILYEKLVQQNETWREVLTKEVSMCSVLESLGDNKLYRFNGLINSLRGEVKKKCDFNDKYLNYSKPRTKKDDPAYISDSTSRCYKRYVGYSPIENAKPKCPQLIQKLREQQADTFVGILSSSVRGHTGSELQEITTEWEKICSSKDSISALVNYILAHIMLLNAGETLPMKEKHLTRFLQQMSERQESPEHLIVALLLFWPEDTEATCVFDLSQLIQKMHSAYENVYQKYFRSRYRRPLFFLGKGQHLNRMIHRVTLEQCLPPQNDPDWQNESIFKNPEIQARLLRLDGVVRNYRVYTAVGVKEIEVEANLKNSIWKQRQVSFYLGFTVRGPVAFGIQTRTPDTTTRQISTVHGGTGATGATADPL</sequence>
<dbReference type="GeneID" id="114435560"/>
<protein>
    <submittedName>
        <fullName evidence="3">Sterile alpha motif domain-containing protein 9</fullName>
    </submittedName>
</protein>
<dbReference type="PANTHER" id="PTHR16155:SF18">
    <property type="entry name" value="STERILE ALPHA MOTIF DOMAIN-CONTAINING PROTEIN 9-LIKE"/>
    <property type="match status" value="1"/>
</dbReference>
<dbReference type="Gene3D" id="1.25.40.10">
    <property type="entry name" value="Tetratricopeptide repeat domain"/>
    <property type="match status" value="1"/>
</dbReference>